<organism evidence="4 5">
    <name type="scientific">Ruminococcus bovis</name>
    <dbReference type="NCBI Taxonomy" id="2564099"/>
    <lineage>
        <taxon>Bacteria</taxon>
        <taxon>Bacillati</taxon>
        <taxon>Bacillota</taxon>
        <taxon>Clostridia</taxon>
        <taxon>Eubacteriales</taxon>
        <taxon>Oscillospiraceae</taxon>
        <taxon>Ruminococcus</taxon>
    </lineage>
</organism>
<evidence type="ECO:0000256" key="3">
    <source>
        <dbReference type="SAM" id="MobiDB-lite"/>
    </source>
</evidence>
<feature type="compositionally biased region" description="Basic residues" evidence="3">
    <location>
        <begin position="113"/>
        <end position="124"/>
    </location>
</feature>
<reference evidence="4 5" key="1">
    <citation type="submission" date="2019-04" db="EMBL/GenBank/DDBJ databases">
        <authorList>
            <person name="Embree M."/>
            <person name="Gaffney J.R."/>
        </authorList>
    </citation>
    <scope>NUCLEOTIDE SEQUENCE [LARGE SCALE GENOMIC DNA]</scope>
    <source>
        <strain evidence="4 5">JE7A12</strain>
    </source>
</reference>
<dbReference type="NCBIfam" id="NF001095">
    <property type="entry name" value="PRK00124.1"/>
    <property type="match status" value="1"/>
</dbReference>
<accession>A0A4P8XU60</accession>
<feature type="region of interest" description="Disordered" evidence="3">
    <location>
        <begin position="113"/>
        <end position="133"/>
    </location>
</feature>
<sequence>MKIYIDGDGCPVVDITIKVAKEYKLPCTIITDTSHIFNKEYADTITVEKGADSADFKIANLIEKGDIVVTQDYGLGAMCLSRGSKPINQNGLIYTDQNIDSLLMTRYISKKARMAGKHTKGPKKRTADQDKSFEKSLRKLIESLTVKN</sequence>
<comment type="similarity">
    <text evidence="1 2">Belongs to the UPF0178 family.</text>
</comment>
<proteinExistence type="inferred from homology"/>
<dbReference type="PANTHER" id="PTHR35146">
    <property type="entry name" value="UPF0178 PROTEIN YAII"/>
    <property type="match status" value="1"/>
</dbReference>
<dbReference type="HAMAP" id="MF_00489">
    <property type="entry name" value="UPF0178"/>
    <property type="match status" value="1"/>
</dbReference>
<dbReference type="PANTHER" id="PTHR35146:SF1">
    <property type="entry name" value="UPF0178 PROTEIN YAII"/>
    <property type="match status" value="1"/>
</dbReference>
<evidence type="ECO:0000256" key="2">
    <source>
        <dbReference type="HAMAP-Rule" id="MF_00489"/>
    </source>
</evidence>
<protein>
    <recommendedName>
        <fullName evidence="2">UPF0178 protein E5Z56_02995</fullName>
    </recommendedName>
</protein>
<dbReference type="RefSeq" id="WP_138156459.1">
    <property type="nucleotide sequence ID" value="NZ_CP039381.1"/>
</dbReference>
<evidence type="ECO:0000313" key="5">
    <source>
        <dbReference type="Proteomes" id="UP000301475"/>
    </source>
</evidence>
<evidence type="ECO:0000256" key="1">
    <source>
        <dbReference type="ARBA" id="ARBA00008522"/>
    </source>
</evidence>
<gene>
    <name evidence="4" type="ORF">E5Z56_02995</name>
</gene>
<dbReference type="AlphaFoldDB" id="A0A4P8XU60"/>
<dbReference type="EMBL" id="CP039381">
    <property type="protein sequence ID" value="QCT06377.1"/>
    <property type="molecule type" value="Genomic_DNA"/>
</dbReference>
<dbReference type="Pfam" id="PF02639">
    <property type="entry name" value="DUF188"/>
    <property type="match status" value="1"/>
</dbReference>
<dbReference type="KEGG" id="ruj:E5Z56_02995"/>
<keyword evidence="5" id="KW-1185">Reference proteome</keyword>
<evidence type="ECO:0000313" key="4">
    <source>
        <dbReference type="EMBL" id="QCT06377.1"/>
    </source>
</evidence>
<name>A0A4P8XU60_9FIRM</name>
<dbReference type="Proteomes" id="UP000301475">
    <property type="component" value="Chromosome"/>
</dbReference>
<dbReference type="InterPro" id="IPR003791">
    <property type="entry name" value="UPF0178"/>
</dbReference>
<dbReference type="OrthoDB" id="9798918at2"/>